<evidence type="ECO:0000256" key="9">
    <source>
        <dbReference type="ARBA" id="ARBA00029374"/>
    </source>
</evidence>
<keyword evidence="12" id="KW-1185">Reference proteome</keyword>
<keyword evidence="3" id="KW-0004">4Fe-4S</keyword>
<dbReference type="InterPro" id="IPR017900">
    <property type="entry name" value="4Fe4S_Fe_S_CS"/>
</dbReference>
<dbReference type="NCBIfam" id="TIGR02486">
    <property type="entry name" value="RDH"/>
    <property type="match status" value="1"/>
</dbReference>
<dbReference type="InterPro" id="IPR017896">
    <property type="entry name" value="4Fe4S_Fe-S-bd"/>
</dbReference>
<dbReference type="Proteomes" id="UP000235653">
    <property type="component" value="Unassembled WGS sequence"/>
</dbReference>
<dbReference type="GO" id="GO:0051539">
    <property type="term" value="F:4 iron, 4 sulfur cluster binding"/>
    <property type="evidence" value="ECO:0007669"/>
    <property type="project" value="UniProtKB-KW"/>
</dbReference>
<evidence type="ECO:0000313" key="12">
    <source>
        <dbReference type="Proteomes" id="UP000235653"/>
    </source>
</evidence>
<comment type="caution">
    <text evidence="11">The sequence shown here is derived from an EMBL/GenBank/DDBJ whole genome shotgun (WGS) entry which is preliminary data.</text>
</comment>
<keyword evidence="4" id="KW-0479">Metal-binding</keyword>
<evidence type="ECO:0000256" key="2">
    <source>
        <dbReference type="ARBA" id="ARBA00022475"/>
    </source>
</evidence>
<dbReference type="InterPro" id="IPR028894">
    <property type="entry name" value="RDH_dom"/>
</dbReference>
<dbReference type="InterPro" id="IPR012832">
    <property type="entry name" value="RDH"/>
</dbReference>
<evidence type="ECO:0000313" key="11">
    <source>
        <dbReference type="EMBL" id="PPD59233.1"/>
    </source>
</evidence>
<organism evidence="11 12">
    <name type="scientific">Dehalogenimonas etheniformans</name>
    <dbReference type="NCBI Taxonomy" id="1536648"/>
    <lineage>
        <taxon>Bacteria</taxon>
        <taxon>Bacillati</taxon>
        <taxon>Chloroflexota</taxon>
        <taxon>Dehalococcoidia</taxon>
        <taxon>Dehalococcoidales</taxon>
        <taxon>Dehalococcoidaceae</taxon>
        <taxon>Dehalogenimonas</taxon>
    </lineage>
</organism>
<keyword evidence="8" id="KW-0472">Membrane</keyword>
<evidence type="ECO:0000256" key="6">
    <source>
        <dbReference type="ARBA" id="ARBA00023004"/>
    </source>
</evidence>
<dbReference type="InterPro" id="IPR019546">
    <property type="entry name" value="TAT_signal_bac_arc"/>
</dbReference>
<evidence type="ECO:0000256" key="3">
    <source>
        <dbReference type="ARBA" id="ARBA00022485"/>
    </source>
</evidence>
<dbReference type="NCBIfam" id="TIGR01409">
    <property type="entry name" value="TAT_signal_seq"/>
    <property type="match status" value="1"/>
</dbReference>
<name>A0A2P5PA93_9CHLR</name>
<keyword evidence="5" id="KW-0732">Signal</keyword>
<keyword evidence="7" id="KW-0411">Iron-sulfur</keyword>
<reference evidence="11 12" key="1">
    <citation type="journal article" date="2017" name="ISME J.">
        <title>Grape pomace compost harbors organohalide-respiring Dehalogenimonas species with novel reductive dehalogenase genes.</title>
        <authorList>
            <person name="Yang Y."/>
            <person name="Higgins S.A."/>
            <person name="Yan J."/>
            <person name="Simsir B."/>
            <person name="Chourey K."/>
            <person name="Iyer R."/>
            <person name="Hettich R.L."/>
            <person name="Baldwin B."/>
            <person name="Ogles D.M."/>
            <person name="Loffler F.E."/>
        </authorList>
    </citation>
    <scope>NUCLEOTIDE SEQUENCE [LARGE SCALE GENOMIC DNA]</scope>
    <source>
        <strain evidence="11 12">GP</strain>
    </source>
</reference>
<dbReference type="EMBL" id="JQAN02000001">
    <property type="protein sequence ID" value="PPD59233.1"/>
    <property type="molecule type" value="Genomic_DNA"/>
</dbReference>
<dbReference type="Pfam" id="PF13486">
    <property type="entry name" value="Dehalogenase"/>
    <property type="match status" value="1"/>
</dbReference>
<dbReference type="InterPro" id="IPR006311">
    <property type="entry name" value="TAT_signal"/>
</dbReference>
<feature type="region of interest" description="Disordered" evidence="10">
    <location>
        <begin position="126"/>
        <end position="159"/>
    </location>
</feature>
<dbReference type="PROSITE" id="PS51318">
    <property type="entry name" value="TAT"/>
    <property type="match status" value="1"/>
</dbReference>
<dbReference type="PROSITE" id="PS51379">
    <property type="entry name" value="4FE4S_FER_2"/>
    <property type="match status" value="1"/>
</dbReference>
<evidence type="ECO:0000256" key="4">
    <source>
        <dbReference type="ARBA" id="ARBA00022723"/>
    </source>
</evidence>
<sequence length="496" mass="54729">MSTFHSTVTRREFMKGLGLAGAGVGAASLTSPAFHDLDELLSSPSYNKRPWWVKSREIGNPTTDIDWSMMDGSFDQRLEAHHIHTHALYIGFDEMEALESQNKRANEELANMKANVPGYSHPTYALDKASPGGPTKTWTGSKKVKSPEELGVPRWQGSPEENSKLLHAATRLWGASQIGISTVDSNSKKMHFKYLKTGSEGLLGREWPPPLTVSKEFKWVNEDVGYENTTSITLPGNKQMYLIGIVTPMSKELWRRSPSIFKNIANGTRGLRNGPLAQGPHAFLYGLGYHYYTHMSDGNDPISSPAACIMGGAAEMARQDNFCFTPEDGSCVGTFAAWTDIPLAPEAPIDAGMFKFCATCGKCAEFCPSNSISREKEPTWEIPLSRGKERVYHFPGKKAYWCDGDTCHLYYAYNAGGCGICYGTCSFNVDTSAMIHKLSKGMISTVPLFNGFLFNISKSFGYGVVPPEEMESWWDLSLPSLGSDTSIEAWDIGYNK</sequence>
<keyword evidence="2" id="KW-1003">Cell membrane</keyword>
<evidence type="ECO:0000256" key="1">
    <source>
        <dbReference type="ARBA" id="ARBA00004236"/>
    </source>
</evidence>
<evidence type="ECO:0000256" key="8">
    <source>
        <dbReference type="ARBA" id="ARBA00023136"/>
    </source>
</evidence>
<evidence type="ECO:0000256" key="7">
    <source>
        <dbReference type="ARBA" id="ARBA00023014"/>
    </source>
</evidence>
<comment type="subcellular location">
    <subcellularLocation>
        <location evidence="1">Cell membrane</location>
    </subcellularLocation>
</comment>
<accession>A0A2P5PA93</accession>
<evidence type="ECO:0000256" key="10">
    <source>
        <dbReference type="SAM" id="MobiDB-lite"/>
    </source>
</evidence>
<comment type="cofactor">
    <cofactor evidence="9">
        <name>corrinoid</name>
        <dbReference type="ChEBI" id="CHEBI:33913"/>
    </cofactor>
</comment>
<dbReference type="SUPFAM" id="SSF54862">
    <property type="entry name" value="4Fe-4S ferredoxins"/>
    <property type="match status" value="1"/>
</dbReference>
<dbReference type="RefSeq" id="WP_102331465.1">
    <property type="nucleotide sequence ID" value="NZ_CP058566.2"/>
</dbReference>
<keyword evidence="6" id="KW-0408">Iron</keyword>
<proteinExistence type="predicted"/>
<gene>
    <name evidence="11" type="ORF">JP09_000425</name>
</gene>
<evidence type="ECO:0000256" key="5">
    <source>
        <dbReference type="ARBA" id="ARBA00022729"/>
    </source>
</evidence>
<dbReference type="PROSITE" id="PS00198">
    <property type="entry name" value="4FE4S_FER_1"/>
    <property type="match status" value="1"/>
</dbReference>
<dbReference type="GO" id="GO:0046872">
    <property type="term" value="F:metal ion binding"/>
    <property type="evidence" value="ECO:0007669"/>
    <property type="project" value="UniProtKB-KW"/>
</dbReference>
<dbReference type="AlphaFoldDB" id="A0A2P5PA93"/>
<dbReference type="GO" id="GO:0005886">
    <property type="term" value="C:plasma membrane"/>
    <property type="evidence" value="ECO:0007669"/>
    <property type="project" value="UniProtKB-SubCell"/>
</dbReference>
<dbReference type="OrthoDB" id="9784571at2"/>
<protein>
    <submittedName>
        <fullName evidence="11">Reductive dehalogenase</fullName>
    </submittedName>
</protein>